<reference evidence="2 3" key="1">
    <citation type="submission" date="2021-06" db="EMBL/GenBank/DDBJ databases">
        <authorList>
            <person name="Kallberg Y."/>
            <person name="Tangrot J."/>
            <person name="Rosling A."/>
        </authorList>
    </citation>
    <scope>NUCLEOTIDE SEQUENCE [LARGE SCALE GENOMIC DNA]</scope>
    <source>
        <strain evidence="2 3">120-4 pot B 10/14</strain>
    </source>
</reference>
<dbReference type="Proteomes" id="UP000789901">
    <property type="component" value="Unassembled WGS sequence"/>
</dbReference>
<sequence length="166" mass="19339">AQTQISHYNKYLNIVKEPSGMPLSLISPPSKDLGELTPSYNPDIYNRSHNQHTKSYYNNYNSDFDGEEVVDIDIEDDEEFFLDDKEYNPKASEISFPRKDSITNFDSDNHNISSTPTKKKKKRNKSALLISQMLETLYNTYYEELELYANQQQQFGSLTIEYHNDS</sequence>
<proteinExistence type="predicted"/>
<evidence type="ECO:0000313" key="3">
    <source>
        <dbReference type="Proteomes" id="UP000789901"/>
    </source>
</evidence>
<evidence type="ECO:0000313" key="2">
    <source>
        <dbReference type="EMBL" id="CAG8814957.1"/>
    </source>
</evidence>
<accession>A0ABN7W3I6</accession>
<feature type="non-terminal residue" evidence="2">
    <location>
        <position position="1"/>
    </location>
</feature>
<feature type="compositionally biased region" description="Polar residues" evidence="1">
    <location>
        <begin position="102"/>
        <end position="116"/>
    </location>
</feature>
<comment type="caution">
    <text evidence="2">The sequence shown here is derived from an EMBL/GenBank/DDBJ whole genome shotgun (WGS) entry which is preliminary data.</text>
</comment>
<evidence type="ECO:0000256" key="1">
    <source>
        <dbReference type="SAM" id="MobiDB-lite"/>
    </source>
</evidence>
<name>A0ABN7W3I6_GIGMA</name>
<keyword evidence="3" id="KW-1185">Reference proteome</keyword>
<gene>
    <name evidence="2" type="ORF">GMARGA_LOCUS26168</name>
</gene>
<feature type="region of interest" description="Disordered" evidence="1">
    <location>
        <begin position="99"/>
        <end position="123"/>
    </location>
</feature>
<protein>
    <submittedName>
        <fullName evidence="2">13426_t:CDS:1</fullName>
    </submittedName>
</protein>
<dbReference type="EMBL" id="CAJVQB010030038">
    <property type="protein sequence ID" value="CAG8814957.1"/>
    <property type="molecule type" value="Genomic_DNA"/>
</dbReference>
<organism evidence="2 3">
    <name type="scientific">Gigaspora margarita</name>
    <dbReference type="NCBI Taxonomy" id="4874"/>
    <lineage>
        <taxon>Eukaryota</taxon>
        <taxon>Fungi</taxon>
        <taxon>Fungi incertae sedis</taxon>
        <taxon>Mucoromycota</taxon>
        <taxon>Glomeromycotina</taxon>
        <taxon>Glomeromycetes</taxon>
        <taxon>Diversisporales</taxon>
        <taxon>Gigasporaceae</taxon>
        <taxon>Gigaspora</taxon>
    </lineage>
</organism>